<proteinExistence type="predicted"/>
<organism evidence="3 4">
    <name type="scientific">Methylobacterium trifolii</name>
    <dbReference type="NCBI Taxonomy" id="1003092"/>
    <lineage>
        <taxon>Bacteria</taxon>
        <taxon>Pseudomonadati</taxon>
        <taxon>Pseudomonadota</taxon>
        <taxon>Alphaproteobacteria</taxon>
        <taxon>Hyphomicrobiales</taxon>
        <taxon>Methylobacteriaceae</taxon>
        <taxon>Methylobacterium</taxon>
    </lineage>
</organism>
<dbReference type="InterPro" id="IPR011105">
    <property type="entry name" value="Cell_wall_hydrolase_SleB"/>
</dbReference>
<protein>
    <recommendedName>
        <fullName evidence="2">Cell wall hydrolase SleB domain-containing protein</fullName>
    </recommendedName>
</protein>
<sequence>MRGIPVMRAIGGLGLIAVGTALSACNSQPNALVTTGSVTRKAPVAATEAERDCLGRAMYFESNRTDTEGLLAVGTVVMNRVEAAVFPGGICAVVGQPNQFAAGVLTKPMRDKDLPKVADVADAILAGERHPQVGKAMHFHTAGRHYPYKNMHYVAYAGGNAFYEKTRRGAPTTPAAVQAASAEALSYAAVEPETPAAQTELNRPAADLCRVAALSAEPRRGG</sequence>
<dbReference type="RefSeq" id="WP_238183954.1">
    <property type="nucleotide sequence ID" value="NZ_BPRB01000208.1"/>
</dbReference>
<evidence type="ECO:0000259" key="2">
    <source>
        <dbReference type="Pfam" id="PF07486"/>
    </source>
</evidence>
<keyword evidence="1" id="KW-0732">Signal</keyword>
<gene>
    <name evidence="3" type="ORF">MPOCJGCO_3512</name>
</gene>
<feature type="chain" id="PRO_5046652868" description="Cell wall hydrolase SleB domain-containing protein" evidence="1">
    <location>
        <begin position="24"/>
        <end position="222"/>
    </location>
</feature>
<comment type="caution">
    <text evidence="3">The sequence shown here is derived from an EMBL/GenBank/DDBJ whole genome shotgun (WGS) entry which is preliminary data.</text>
</comment>
<evidence type="ECO:0000313" key="4">
    <source>
        <dbReference type="Proteomes" id="UP001055057"/>
    </source>
</evidence>
<keyword evidence="4" id="KW-1185">Reference proteome</keyword>
<dbReference type="EMBL" id="BPRB01000208">
    <property type="protein sequence ID" value="GJE61390.1"/>
    <property type="molecule type" value="Genomic_DNA"/>
</dbReference>
<feature type="domain" description="Cell wall hydrolase SleB" evidence="2">
    <location>
        <begin position="67"/>
        <end position="163"/>
    </location>
</feature>
<reference evidence="3" key="2">
    <citation type="submission" date="2021-08" db="EMBL/GenBank/DDBJ databases">
        <authorList>
            <person name="Tani A."/>
            <person name="Ola A."/>
            <person name="Ogura Y."/>
            <person name="Katsura K."/>
            <person name="Hayashi T."/>
        </authorList>
    </citation>
    <scope>NUCLEOTIDE SEQUENCE</scope>
    <source>
        <strain evidence="3">DSM 23632</strain>
    </source>
</reference>
<feature type="signal peptide" evidence="1">
    <location>
        <begin position="1"/>
        <end position="23"/>
    </location>
</feature>
<accession>A0ABQ4U1P6</accession>
<reference evidence="3" key="1">
    <citation type="journal article" date="2021" name="Front. Microbiol.">
        <title>Comprehensive Comparative Genomics and Phenotyping of Methylobacterium Species.</title>
        <authorList>
            <person name="Alessa O."/>
            <person name="Ogura Y."/>
            <person name="Fujitani Y."/>
            <person name="Takami H."/>
            <person name="Hayashi T."/>
            <person name="Sahin N."/>
            <person name="Tani A."/>
        </authorList>
    </citation>
    <scope>NUCLEOTIDE SEQUENCE</scope>
    <source>
        <strain evidence="3">DSM 23632</strain>
    </source>
</reference>
<evidence type="ECO:0000256" key="1">
    <source>
        <dbReference type="SAM" id="SignalP"/>
    </source>
</evidence>
<dbReference type="Proteomes" id="UP001055057">
    <property type="component" value="Unassembled WGS sequence"/>
</dbReference>
<dbReference type="Gene3D" id="1.10.10.2520">
    <property type="entry name" value="Cell wall hydrolase SleB, domain 1"/>
    <property type="match status" value="1"/>
</dbReference>
<dbReference type="PROSITE" id="PS51257">
    <property type="entry name" value="PROKAR_LIPOPROTEIN"/>
    <property type="match status" value="1"/>
</dbReference>
<name>A0ABQ4U1P6_9HYPH</name>
<evidence type="ECO:0000313" key="3">
    <source>
        <dbReference type="EMBL" id="GJE61390.1"/>
    </source>
</evidence>
<dbReference type="Pfam" id="PF07486">
    <property type="entry name" value="Hydrolase_2"/>
    <property type="match status" value="1"/>
</dbReference>
<dbReference type="InterPro" id="IPR042047">
    <property type="entry name" value="SleB_dom1"/>
</dbReference>